<evidence type="ECO:0000313" key="1">
    <source>
        <dbReference type="EMBL" id="KAF0766129.1"/>
    </source>
</evidence>
<accession>A0A6G0Z6P6</accession>
<organism evidence="1 2">
    <name type="scientific">Aphis craccivora</name>
    <name type="common">Cowpea aphid</name>
    <dbReference type="NCBI Taxonomy" id="307492"/>
    <lineage>
        <taxon>Eukaryota</taxon>
        <taxon>Metazoa</taxon>
        <taxon>Ecdysozoa</taxon>
        <taxon>Arthropoda</taxon>
        <taxon>Hexapoda</taxon>
        <taxon>Insecta</taxon>
        <taxon>Pterygota</taxon>
        <taxon>Neoptera</taxon>
        <taxon>Paraneoptera</taxon>
        <taxon>Hemiptera</taxon>
        <taxon>Sternorrhyncha</taxon>
        <taxon>Aphidomorpha</taxon>
        <taxon>Aphidoidea</taxon>
        <taxon>Aphididae</taxon>
        <taxon>Aphidini</taxon>
        <taxon>Aphis</taxon>
        <taxon>Aphis</taxon>
    </lineage>
</organism>
<keyword evidence="2" id="KW-1185">Reference proteome</keyword>
<proteinExistence type="predicted"/>
<protein>
    <submittedName>
        <fullName evidence="1">Uncharacterized protein</fullName>
    </submittedName>
</protein>
<reference evidence="1 2" key="1">
    <citation type="submission" date="2019-08" db="EMBL/GenBank/DDBJ databases">
        <title>Whole genome of Aphis craccivora.</title>
        <authorList>
            <person name="Voronova N.V."/>
            <person name="Shulinski R.S."/>
            <person name="Bandarenka Y.V."/>
            <person name="Zhorov D.G."/>
            <person name="Warner D."/>
        </authorList>
    </citation>
    <scope>NUCLEOTIDE SEQUENCE [LARGE SCALE GENOMIC DNA]</scope>
    <source>
        <strain evidence="1">180601</strain>
        <tissue evidence="1">Whole Body</tissue>
    </source>
</reference>
<name>A0A6G0Z6P6_APHCR</name>
<dbReference type="EMBL" id="VUJU01001260">
    <property type="protein sequence ID" value="KAF0766129.1"/>
    <property type="molecule type" value="Genomic_DNA"/>
</dbReference>
<gene>
    <name evidence="1" type="ORF">FWK35_00015774</name>
</gene>
<evidence type="ECO:0000313" key="2">
    <source>
        <dbReference type="Proteomes" id="UP000478052"/>
    </source>
</evidence>
<comment type="caution">
    <text evidence="1">The sequence shown here is derived from an EMBL/GenBank/DDBJ whole genome shotgun (WGS) entry which is preliminary data.</text>
</comment>
<sequence>MHFSVQNKLDNVIGEVYIAINQRSTNVLQKNVGFSILQNISNILTEEITSMEGLPKDLIGYDFVYFKYLCLNNINRCRKEFFPLQKYSIRQLSSVRC</sequence>
<dbReference type="AlphaFoldDB" id="A0A6G0Z6P6"/>
<dbReference type="Proteomes" id="UP000478052">
    <property type="component" value="Unassembled WGS sequence"/>
</dbReference>